<feature type="domain" description="Caspase family p10" evidence="17">
    <location>
        <begin position="153"/>
        <end position="235"/>
    </location>
</feature>
<dbReference type="PANTHER" id="PTHR48169:SF7">
    <property type="entry name" value="CASPASE 10"/>
    <property type="match status" value="1"/>
</dbReference>
<dbReference type="PROSITE" id="PS01121">
    <property type="entry name" value="CASPASE_HIS"/>
    <property type="match status" value="1"/>
</dbReference>
<evidence type="ECO:0000256" key="15">
    <source>
        <dbReference type="ARBA" id="ARBA00068172"/>
    </source>
</evidence>
<keyword evidence="5" id="KW-0597">Phosphoprotein</keyword>
<dbReference type="InterPro" id="IPR033139">
    <property type="entry name" value="Caspase_cys_AS"/>
</dbReference>
<dbReference type="GeneID" id="119732887"/>
<dbReference type="PROSITE" id="PS50208">
    <property type="entry name" value="CASPASE_P20"/>
    <property type="match status" value="1"/>
</dbReference>
<keyword evidence="20" id="KW-1185">Reference proteome</keyword>
<dbReference type="GO" id="GO:0006915">
    <property type="term" value="P:apoptotic process"/>
    <property type="evidence" value="ECO:0007669"/>
    <property type="project" value="UniProtKB-KW"/>
</dbReference>
<dbReference type="GO" id="GO:0005634">
    <property type="term" value="C:nucleus"/>
    <property type="evidence" value="ECO:0007669"/>
    <property type="project" value="UniProtKB-SubCell"/>
</dbReference>
<organism evidence="19 20">
    <name type="scientific">Patiria miniata</name>
    <name type="common">Bat star</name>
    <name type="synonym">Asterina miniata</name>
    <dbReference type="NCBI Taxonomy" id="46514"/>
    <lineage>
        <taxon>Eukaryota</taxon>
        <taxon>Metazoa</taxon>
        <taxon>Echinodermata</taxon>
        <taxon>Eleutherozoa</taxon>
        <taxon>Asterozoa</taxon>
        <taxon>Asteroidea</taxon>
        <taxon>Valvatacea</taxon>
        <taxon>Valvatida</taxon>
        <taxon>Asterinidae</taxon>
        <taxon>Patiria</taxon>
    </lineage>
</organism>
<dbReference type="GO" id="GO:0005737">
    <property type="term" value="C:cytoplasm"/>
    <property type="evidence" value="ECO:0007669"/>
    <property type="project" value="UniProtKB-SubCell"/>
</dbReference>
<dbReference type="EC" id="3.4.22.61" evidence="14"/>
<evidence type="ECO:0000256" key="5">
    <source>
        <dbReference type="ARBA" id="ARBA00022553"/>
    </source>
</evidence>
<name>A0A914AF88_PATMI</name>
<dbReference type="InterPro" id="IPR011600">
    <property type="entry name" value="Pept_C14_caspase"/>
</dbReference>
<evidence type="ECO:0000313" key="20">
    <source>
        <dbReference type="Proteomes" id="UP000887568"/>
    </source>
</evidence>
<evidence type="ECO:0000256" key="10">
    <source>
        <dbReference type="ARBA" id="ARBA00022807"/>
    </source>
</evidence>
<dbReference type="GO" id="GO:0032991">
    <property type="term" value="C:protein-containing complex"/>
    <property type="evidence" value="ECO:0007669"/>
    <property type="project" value="UniProtKB-ARBA"/>
</dbReference>
<dbReference type="OrthoDB" id="6114029at2759"/>
<accession>A0A914AF88</accession>
<evidence type="ECO:0000256" key="4">
    <source>
        <dbReference type="ARBA" id="ARBA00022490"/>
    </source>
</evidence>
<dbReference type="FunFam" id="3.40.50.1460:FF:000008">
    <property type="entry name" value="caspase-8 isoform X1"/>
    <property type="match status" value="1"/>
</dbReference>
<comment type="subcellular location">
    <subcellularLocation>
        <location evidence="2">Cytoplasm</location>
    </subcellularLocation>
    <subcellularLocation>
        <location evidence="1">Nucleus</location>
    </subcellularLocation>
</comment>
<dbReference type="PRINTS" id="PR00376">
    <property type="entry name" value="IL1BCENZYME"/>
</dbReference>
<dbReference type="Pfam" id="PF00656">
    <property type="entry name" value="Peptidase_C14"/>
    <property type="match status" value="1"/>
</dbReference>
<sequence>MDRRSRGLCMIINNVDFEGSHEPRLGSDTDTGKLERLFNKLHFQVEVEKNLTASDMLDWFKRVSLRNHSDYDCFACCIMTHGTLGTVSGTDNTPLQIQQILGLFTGTSCRSLIGKPKLFFIQACQGSSHQEGVQEMDTDAFLVGLGAGLPETLPNEADFLLSYSTVPGYVSYRDPTQGSWYVNALVDEMSKSHNTTHILDILTSVNSKVSDLNAQTMKQVPAPCYTLTKAVYLRSLVQ</sequence>
<dbReference type="InterPro" id="IPR015917">
    <property type="entry name" value="Pept_C14A"/>
</dbReference>
<keyword evidence="4" id="KW-0963">Cytoplasm</keyword>
<keyword evidence="12" id="KW-0539">Nucleus</keyword>
<dbReference type="PROSITE" id="PS50207">
    <property type="entry name" value="CASPASE_P10"/>
    <property type="match status" value="1"/>
</dbReference>
<dbReference type="GO" id="GO:0005886">
    <property type="term" value="C:plasma membrane"/>
    <property type="evidence" value="ECO:0007669"/>
    <property type="project" value="UniProtKB-ARBA"/>
</dbReference>
<evidence type="ECO:0000256" key="12">
    <source>
        <dbReference type="ARBA" id="ARBA00023242"/>
    </source>
</evidence>
<dbReference type="SMART" id="SM00115">
    <property type="entry name" value="CASc"/>
    <property type="match status" value="1"/>
</dbReference>
<keyword evidence="10" id="KW-0788">Thiol protease</keyword>
<protein>
    <recommendedName>
        <fullName evidence="15">Caspase-8</fullName>
        <ecNumber evidence="14">3.4.22.61</ecNumber>
    </recommendedName>
</protein>
<comment type="catalytic activity">
    <reaction evidence="13">
        <text>Strict requirement for Asp at position P1 and has a preferred cleavage sequence of (Leu/Asp/Val)-Glu-Thr-Asp-|-(Gly/Ser/Ala).</text>
        <dbReference type="EC" id="3.4.22.61"/>
    </reaction>
</comment>
<dbReference type="OMA" id="AWRNTAN"/>
<evidence type="ECO:0000256" key="11">
    <source>
        <dbReference type="ARBA" id="ARBA00023145"/>
    </source>
</evidence>
<dbReference type="EnsemblMetazoa" id="XM_038206479.1">
    <property type="protein sequence ID" value="XP_038062407.1"/>
    <property type="gene ID" value="LOC119732887"/>
</dbReference>
<dbReference type="Proteomes" id="UP000887568">
    <property type="component" value="Unplaced"/>
</dbReference>
<dbReference type="Gene3D" id="3.40.50.1460">
    <property type="match status" value="1"/>
</dbReference>
<evidence type="ECO:0000256" key="2">
    <source>
        <dbReference type="ARBA" id="ARBA00004496"/>
    </source>
</evidence>
<comment type="similarity">
    <text evidence="3 16">Belongs to the peptidase C14A family.</text>
</comment>
<keyword evidence="7" id="KW-0053">Apoptosis</keyword>
<evidence type="ECO:0000256" key="7">
    <source>
        <dbReference type="ARBA" id="ARBA00022703"/>
    </source>
</evidence>
<keyword evidence="8" id="KW-0677">Repeat</keyword>
<evidence type="ECO:0000256" key="6">
    <source>
        <dbReference type="ARBA" id="ARBA00022670"/>
    </source>
</evidence>
<dbReference type="PANTHER" id="PTHR48169">
    <property type="entry name" value="DED DOMAIN-CONTAINING PROTEIN"/>
    <property type="match status" value="1"/>
</dbReference>
<dbReference type="InterPro" id="IPR002138">
    <property type="entry name" value="Pept_C14_p10"/>
</dbReference>
<dbReference type="RefSeq" id="XP_038062407.1">
    <property type="nucleotide sequence ID" value="XM_038206479.1"/>
</dbReference>
<dbReference type="GO" id="GO:0042981">
    <property type="term" value="P:regulation of apoptotic process"/>
    <property type="evidence" value="ECO:0007669"/>
    <property type="project" value="UniProtKB-ARBA"/>
</dbReference>
<evidence type="ECO:0000256" key="14">
    <source>
        <dbReference type="ARBA" id="ARBA00066479"/>
    </source>
</evidence>
<proteinExistence type="inferred from homology"/>
<evidence type="ECO:0000259" key="18">
    <source>
        <dbReference type="PROSITE" id="PS50208"/>
    </source>
</evidence>
<keyword evidence="9" id="KW-0378">Hydrolase</keyword>
<keyword evidence="11" id="KW-0865">Zymogen</keyword>
<dbReference type="AlphaFoldDB" id="A0A914AF88"/>
<evidence type="ECO:0000256" key="9">
    <source>
        <dbReference type="ARBA" id="ARBA00022801"/>
    </source>
</evidence>
<reference evidence="19" key="1">
    <citation type="submission" date="2022-11" db="UniProtKB">
        <authorList>
            <consortium name="EnsemblMetazoa"/>
        </authorList>
    </citation>
    <scope>IDENTIFICATION</scope>
</reference>
<keyword evidence="6" id="KW-0645">Protease</keyword>
<feature type="domain" description="Caspase family p20" evidence="18">
    <location>
        <begin position="5"/>
        <end position="128"/>
    </location>
</feature>
<evidence type="ECO:0000256" key="3">
    <source>
        <dbReference type="ARBA" id="ARBA00010134"/>
    </source>
</evidence>
<dbReference type="GO" id="GO:0004197">
    <property type="term" value="F:cysteine-type endopeptidase activity"/>
    <property type="evidence" value="ECO:0007669"/>
    <property type="project" value="InterPro"/>
</dbReference>
<dbReference type="InterPro" id="IPR001309">
    <property type="entry name" value="Pept_C14_p20"/>
</dbReference>
<evidence type="ECO:0000256" key="16">
    <source>
        <dbReference type="RuleBase" id="RU003971"/>
    </source>
</evidence>
<evidence type="ECO:0000256" key="1">
    <source>
        <dbReference type="ARBA" id="ARBA00004123"/>
    </source>
</evidence>
<dbReference type="InterPro" id="IPR016129">
    <property type="entry name" value="Caspase_his_AS"/>
</dbReference>
<dbReference type="GO" id="GO:0051604">
    <property type="term" value="P:protein maturation"/>
    <property type="evidence" value="ECO:0007669"/>
    <property type="project" value="UniProtKB-ARBA"/>
</dbReference>
<dbReference type="InterPro" id="IPR029030">
    <property type="entry name" value="Caspase-like_dom_sf"/>
</dbReference>
<dbReference type="GO" id="GO:0006508">
    <property type="term" value="P:proteolysis"/>
    <property type="evidence" value="ECO:0007669"/>
    <property type="project" value="UniProtKB-KW"/>
</dbReference>
<dbReference type="SUPFAM" id="SSF52129">
    <property type="entry name" value="Caspase-like"/>
    <property type="match status" value="1"/>
</dbReference>
<evidence type="ECO:0000313" key="19">
    <source>
        <dbReference type="EnsemblMetazoa" id="XP_038062407.1"/>
    </source>
</evidence>
<evidence type="ECO:0000256" key="8">
    <source>
        <dbReference type="ARBA" id="ARBA00022737"/>
    </source>
</evidence>
<dbReference type="CDD" id="cd00032">
    <property type="entry name" value="CASc"/>
    <property type="match status" value="1"/>
</dbReference>
<dbReference type="PROSITE" id="PS01122">
    <property type="entry name" value="CASPASE_CYS"/>
    <property type="match status" value="1"/>
</dbReference>
<evidence type="ECO:0000256" key="13">
    <source>
        <dbReference type="ARBA" id="ARBA00051626"/>
    </source>
</evidence>
<evidence type="ECO:0000259" key="17">
    <source>
        <dbReference type="PROSITE" id="PS50207"/>
    </source>
</evidence>